<dbReference type="AlphaFoldDB" id="A0A3B0UG45"/>
<dbReference type="InterPro" id="IPR036188">
    <property type="entry name" value="FAD/NAD-bd_sf"/>
</dbReference>
<dbReference type="SUPFAM" id="SSF51905">
    <property type="entry name" value="FAD/NAD(P)-binding domain"/>
    <property type="match status" value="1"/>
</dbReference>
<dbReference type="PRINTS" id="PR00411">
    <property type="entry name" value="PNDRDTASEI"/>
</dbReference>
<evidence type="ECO:0000256" key="3">
    <source>
        <dbReference type="ARBA" id="ARBA00022630"/>
    </source>
</evidence>
<evidence type="ECO:0000256" key="2">
    <source>
        <dbReference type="ARBA" id="ARBA00007532"/>
    </source>
</evidence>
<dbReference type="Gene3D" id="3.50.50.60">
    <property type="entry name" value="FAD/NAD(P)-binding domain"/>
    <property type="match status" value="2"/>
</dbReference>
<dbReference type="EMBL" id="UOEU01000019">
    <property type="protein sequence ID" value="VAW30001.1"/>
    <property type="molecule type" value="Genomic_DNA"/>
</dbReference>
<keyword evidence="3" id="KW-0285">Flavoprotein</keyword>
<evidence type="ECO:0000259" key="6">
    <source>
        <dbReference type="Pfam" id="PF02852"/>
    </source>
</evidence>
<comment type="cofactor">
    <cofactor evidence="1">
        <name>FAD</name>
        <dbReference type="ChEBI" id="CHEBI:57692"/>
    </cofactor>
</comment>
<dbReference type="GO" id="GO:0003955">
    <property type="term" value="F:NAD(P)H dehydrogenase (quinone) activity"/>
    <property type="evidence" value="ECO:0007669"/>
    <property type="project" value="TreeGrafter"/>
</dbReference>
<evidence type="ECO:0000259" key="7">
    <source>
        <dbReference type="Pfam" id="PF07992"/>
    </source>
</evidence>
<dbReference type="InterPro" id="IPR023753">
    <property type="entry name" value="FAD/NAD-binding_dom"/>
</dbReference>
<proteinExistence type="inferred from homology"/>
<dbReference type="InterPro" id="IPR016156">
    <property type="entry name" value="FAD/NAD-linked_Rdtase_dimer_sf"/>
</dbReference>
<organism evidence="8">
    <name type="scientific">hydrothermal vent metagenome</name>
    <dbReference type="NCBI Taxonomy" id="652676"/>
    <lineage>
        <taxon>unclassified sequences</taxon>
        <taxon>metagenomes</taxon>
        <taxon>ecological metagenomes</taxon>
    </lineage>
</organism>
<dbReference type="Pfam" id="PF07992">
    <property type="entry name" value="Pyr_redox_2"/>
    <property type="match status" value="1"/>
</dbReference>
<dbReference type="FunFam" id="3.30.390.30:FF:000001">
    <property type="entry name" value="Dihydrolipoyl dehydrogenase"/>
    <property type="match status" value="1"/>
</dbReference>
<dbReference type="Gene3D" id="3.30.390.30">
    <property type="match status" value="1"/>
</dbReference>
<sequence length="395" mass="42453">MHIVRDRAFEFGVRGIDPTTLWFDLETAVSRKDKIVQGIVDGIYGWVNPNPNITFLRGRAEFNSPVDIRVDGKPITAAKSIIATGSRTADVQIPGLKEIGTLTNREALMLQKVPSSLIVIGGGYIGIEFAQMVARFGTKATILSRSPRLMKQEEPELSERLTQILIAEGIDVRLGTAAIRAEKEGSQKVIIAETDGVEHRFVAEDVLYAAGRVPRVEGLGLEKAGVEVGSGGIVYNENLRTTATNIYSLGDVNGGAMFTHRATYDGPIVALNAIKDAGRTVDYRVVPRAVFTEPALASVGLTEAEAIAAGHEVKTGKAYFEHSGRAKAIGETEGMLKFVADAETGELLGGHILGPHADILIHQVVTAMYDRGTAVSLYKSIHVHPTLSEMVKDAA</sequence>
<name>A0A3B0UG45_9ZZZZ</name>
<gene>
    <name evidence="8" type="ORF">MNBD_CHLOROFLEXI01-3916</name>
</gene>
<evidence type="ECO:0000256" key="5">
    <source>
        <dbReference type="ARBA" id="ARBA00023002"/>
    </source>
</evidence>
<dbReference type="SUPFAM" id="SSF55424">
    <property type="entry name" value="FAD/NAD-linked reductases, dimerisation (C-terminal) domain"/>
    <property type="match status" value="1"/>
</dbReference>
<evidence type="ECO:0008006" key="9">
    <source>
        <dbReference type="Google" id="ProtNLM"/>
    </source>
</evidence>
<accession>A0A3B0UG45</accession>
<evidence type="ECO:0000313" key="8">
    <source>
        <dbReference type="EMBL" id="VAW30001.1"/>
    </source>
</evidence>
<evidence type="ECO:0000256" key="1">
    <source>
        <dbReference type="ARBA" id="ARBA00001974"/>
    </source>
</evidence>
<protein>
    <recommendedName>
        <fullName evidence="9">Dihydrolipoyl dehydrogenase</fullName>
    </recommendedName>
</protein>
<feature type="non-terminal residue" evidence="8">
    <location>
        <position position="395"/>
    </location>
</feature>
<dbReference type="PANTHER" id="PTHR43014:SF4">
    <property type="entry name" value="PYRIDINE NUCLEOTIDE-DISULFIDE OXIDOREDUCTASE RCLA-RELATED"/>
    <property type="match status" value="1"/>
</dbReference>
<dbReference type="GO" id="GO:0050660">
    <property type="term" value="F:flavin adenine dinucleotide binding"/>
    <property type="evidence" value="ECO:0007669"/>
    <property type="project" value="TreeGrafter"/>
</dbReference>
<dbReference type="Pfam" id="PF02852">
    <property type="entry name" value="Pyr_redox_dim"/>
    <property type="match status" value="1"/>
</dbReference>
<dbReference type="InterPro" id="IPR004099">
    <property type="entry name" value="Pyr_nucl-diS_OxRdtase_dimer"/>
</dbReference>
<feature type="domain" description="FAD/NAD(P)-binding" evidence="7">
    <location>
        <begin position="52"/>
        <end position="266"/>
    </location>
</feature>
<feature type="domain" description="Pyridine nucleotide-disulphide oxidoreductase dimerisation" evidence="6">
    <location>
        <begin position="286"/>
        <end position="395"/>
    </location>
</feature>
<dbReference type="PRINTS" id="PR00368">
    <property type="entry name" value="FADPNR"/>
</dbReference>
<reference evidence="8" key="1">
    <citation type="submission" date="2018-06" db="EMBL/GenBank/DDBJ databases">
        <authorList>
            <person name="Zhirakovskaya E."/>
        </authorList>
    </citation>
    <scope>NUCLEOTIDE SEQUENCE</scope>
</reference>
<comment type="similarity">
    <text evidence="2">Belongs to the class-I pyridine nucleotide-disulfide oxidoreductase family.</text>
</comment>
<evidence type="ECO:0000256" key="4">
    <source>
        <dbReference type="ARBA" id="ARBA00022827"/>
    </source>
</evidence>
<keyword evidence="4" id="KW-0274">FAD</keyword>
<keyword evidence="5" id="KW-0560">Oxidoreductase</keyword>
<dbReference type="PANTHER" id="PTHR43014">
    <property type="entry name" value="MERCURIC REDUCTASE"/>
    <property type="match status" value="1"/>
</dbReference>